<feature type="domain" description="Helicase ATP-binding" evidence="19">
    <location>
        <begin position="131"/>
        <end position="299"/>
    </location>
</feature>
<keyword evidence="5" id="KW-0217">Developmental protein</keyword>
<dbReference type="InterPro" id="IPR035437">
    <property type="entry name" value="SNase_OB-fold_sf"/>
</dbReference>
<dbReference type="OrthoDB" id="66977at2759"/>
<evidence type="ECO:0000256" key="14">
    <source>
        <dbReference type="ARBA" id="ARBA00023254"/>
    </source>
</evidence>
<comment type="similarity">
    <text evidence="2">Belongs to the DEAD box helicase family. DEAH subfamily.</text>
</comment>
<dbReference type="Pfam" id="PF00270">
    <property type="entry name" value="DEAD"/>
    <property type="match status" value="1"/>
</dbReference>
<evidence type="ECO:0000259" key="20">
    <source>
        <dbReference type="PROSITE" id="PS51194"/>
    </source>
</evidence>
<dbReference type="GO" id="GO:0031047">
    <property type="term" value="P:regulatory ncRNA-mediated gene silencing"/>
    <property type="evidence" value="ECO:0007669"/>
    <property type="project" value="UniProtKB-KW"/>
</dbReference>
<evidence type="ECO:0000259" key="18">
    <source>
        <dbReference type="PROSITE" id="PS50157"/>
    </source>
</evidence>
<dbReference type="CDD" id="cd17917">
    <property type="entry name" value="DEXHc_RHA-like"/>
    <property type="match status" value="1"/>
</dbReference>
<dbReference type="Pfam" id="PF00271">
    <property type="entry name" value="Helicase_C"/>
    <property type="match status" value="1"/>
</dbReference>
<dbReference type="InterPro" id="IPR014001">
    <property type="entry name" value="Helicase_ATP-bd"/>
</dbReference>
<dbReference type="GO" id="GO:0007283">
    <property type="term" value="P:spermatogenesis"/>
    <property type="evidence" value="ECO:0007669"/>
    <property type="project" value="UniProtKB-KW"/>
</dbReference>
<dbReference type="Gene3D" id="3.40.50.300">
    <property type="entry name" value="P-loop containing nucleotide triphosphate hydrolases"/>
    <property type="match status" value="2"/>
</dbReference>
<evidence type="ECO:0000256" key="12">
    <source>
        <dbReference type="ARBA" id="ARBA00022871"/>
    </source>
</evidence>
<dbReference type="InterPro" id="IPR013087">
    <property type="entry name" value="Znf_C2H2_type"/>
</dbReference>
<dbReference type="Gene3D" id="1.20.120.1080">
    <property type="match status" value="1"/>
</dbReference>
<reference evidence="21" key="2">
    <citation type="submission" date="2022-10" db="EMBL/GenBank/DDBJ databases">
        <authorList>
            <consortium name="ENA_rothamsted_submissions"/>
            <consortium name="culmorum"/>
            <person name="King R."/>
        </authorList>
    </citation>
    <scope>NUCLEOTIDE SEQUENCE</scope>
</reference>
<dbReference type="EMBL" id="OU895877">
    <property type="protein sequence ID" value="CAG9798816.1"/>
    <property type="molecule type" value="Genomic_DNA"/>
</dbReference>
<dbReference type="EC" id="3.6.4.13" evidence="3"/>
<keyword evidence="16" id="KW-0479">Metal-binding</keyword>
<dbReference type="GO" id="GO:0051321">
    <property type="term" value="P:meiotic cell cycle"/>
    <property type="evidence" value="ECO:0007669"/>
    <property type="project" value="UniProtKB-KW"/>
</dbReference>
<dbReference type="PROSITE" id="PS50157">
    <property type="entry name" value="ZINC_FINGER_C2H2_2"/>
    <property type="match status" value="1"/>
</dbReference>
<evidence type="ECO:0000256" key="5">
    <source>
        <dbReference type="ARBA" id="ARBA00022473"/>
    </source>
</evidence>
<feature type="compositionally biased region" description="Low complexity" evidence="17">
    <location>
        <begin position="33"/>
        <end position="46"/>
    </location>
</feature>
<evidence type="ECO:0000256" key="13">
    <source>
        <dbReference type="ARBA" id="ARBA00023158"/>
    </source>
</evidence>
<dbReference type="Pfam" id="PF00567">
    <property type="entry name" value="TUDOR"/>
    <property type="match status" value="1"/>
</dbReference>
<dbReference type="InterPro" id="IPR001650">
    <property type="entry name" value="Helicase_C-like"/>
</dbReference>
<evidence type="ECO:0000256" key="15">
    <source>
        <dbReference type="ARBA" id="ARBA00047984"/>
    </source>
</evidence>
<evidence type="ECO:0000256" key="1">
    <source>
        <dbReference type="ARBA" id="ARBA00004496"/>
    </source>
</evidence>
<keyword evidence="13" id="KW-0943">RNA-mediated gene silencing</keyword>
<keyword evidence="10" id="KW-0347">Helicase</keyword>
<evidence type="ECO:0000256" key="11">
    <source>
        <dbReference type="ARBA" id="ARBA00022840"/>
    </source>
</evidence>
<feature type="region of interest" description="Disordered" evidence="17">
    <location>
        <begin position="33"/>
        <end position="56"/>
    </location>
</feature>
<proteinExistence type="inferred from homology"/>
<name>A0A9N9RL64_9DIPT</name>
<keyword evidence="16" id="KW-0863">Zinc-finger</keyword>
<keyword evidence="12" id="KW-0744">Spermatogenesis</keyword>
<evidence type="ECO:0000256" key="8">
    <source>
        <dbReference type="ARBA" id="ARBA00022782"/>
    </source>
</evidence>
<evidence type="ECO:0000259" key="19">
    <source>
        <dbReference type="PROSITE" id="PS51192"/>
    </source>
</evidence>
<organism evidence="21 22">
    <name type="scientific">Chironomus riparius</name>
    <dbReference type="NCBI Taxonomy" id="315576"/>
    <lineage>
        <taxon>Eukaryota</taxon>
        <taxon>Metazoa</taxon>
        <taxon>Ecdysozoa</taxon>
        <taxon>Arthropoda</taxon>
        <taxon>Hexapoda</taxon>
        <taxon>Insecta</taxon>
        <taxon>Pterygota</taxon>
        <taxon>Neoptera</taxon>
        <taxon>Endopterygota</taxon>
        <taxon>Diptera</taxon>
        <taxon>Nematocera</taxon>
        <taxon>Chironomoidea</taxon>
        <taxon>Chironomidae</taxon>
        <taxon>Chironominae</taxon>
        <taxon>Chironomus</taxon>
    </lineage>
</organism>
<comment type="catalytic activity">
    <reaction evidence="15">
        <text>ATP + H2O = ADP + phosphate + H(+)</text>
        <dbReference type="Rhea" id="RHEA:13065"/>
        <dbReference type="ChEBI" id="CHEBI:15377"/>
        <dbReference type="ChEBI" id="CHEBI:15378"/>
        <dbReference type="ChEBI" id="CHEBI:30616"/>
        <dbReference type="ChEBI" id="CHEBI:43474"/>
        <dbReference type="ChEBI" id="CHEBI:456216"/>
        <dbReference type="EC" id="3.6.4.13"/>
    </reaction>
</comment>
<keyword evidence="7" id="KW-0547">Nucleotide-binding</keyword>
<feature type="domain" description="C2H2-type" evidence="18">
    <location>
        <begin position="1405"/>
        <end position="1434"/>
    </location>
</feature>
<dbReference type="GO" id="GO:0005737">
    <property type="term" value="C:cytoplasm"/>
    <property type="evidence" value="ECO:0007669"/>
    <property type="project" value="UniProtKB-SubCell"/>
</dbReference>
<feature type="domain" description="Helicase C-terminal" evidence="20">
    <location>
        <begin position="352"/>
        <end position="526"/>
    </location>
</feature>
<dbReference type="InterPro" id="IPR007502">
    <property type="entry name" value="Helicase-assoc_dom"/>
</dbReference>
<keyword evidence="14" id="KW-0469">Meiosis</keyword>
<evidence type="ECO:0000256" key="4">
    <source>
        <dbReference type="ARBA" id="ARBA00013352"/>
    </source>
</evidence>
<dbReference type="SMART" id="SM00487">
    <property type="entry name" value="DEXDc"/>
    <property type="match status" value="1"/>
</dbReference>
<evidence type="ECO:0000256" key="3">
    <source>
        <dbReference type="ARBA" id="ARBA00012552"/>
    </source>
</evidence>
<dbReference type="SMART" id="SM00490">
    <property type="entry name" value="HELICc"/>
    <property type="match status" value="1"/>
</dbReference>
<evidence type="ECO:0000256" key="17">
    <source>
        <dbReference type="SAM" id="MobiDB-lite"/>
    </source>
</evidence>
<dbReference type="GO" id="GO:0016787">
    <property type="term" value="F:hydrolase activity"/>
    <property type="evidence" value="ECO:0007669"/>
    <property type="project" value="UniProtKB-KW"/>
</dbReference>
<reference evidence="21" key="1">
    <citation type="submission" date="2022-01" db="EMBL/GenBank/DDBJ databases">
        <authorList>
            <person name="King R."/>
        </authorList>
    </citation>
    <scope>NUCLEOTIDE SEQUENCE</scope>
</reference>
<evidence type="ECO:0000313" key="22">
    <source>
        <dbReference type="Proteomes" id="UP001153620"/>
    </source>
</evidence>
<dbReference type="PANTHER" id="PTHR18934">
    <property type="entry name" value="ATP-DEPENDENT RNA HELICASE"/>
    <property type="match status" value="1"/>
</dbReference>
<dbReference type="SMART" id="SM00847">
    <property type="entry name" value="HA2"/>
    <property type="match status" value="1"/>
</dbReference>
<dbReference type="Proteomes" id="UP001153620">
    <property type="component" value="Chromosome 1"/>
</dbReference>
<dbReference type="PROSITE" id="PS51194">
    <property type="entry name" value="HELICASE_CTER"/>
    <property type="match status" value="1"/>
</dbReference>
<evidence type="ECO:0000256" key="7">
    <source>
        <dbReference type="ARBA" id="ARBA00022741"/>
    </source>
</evidence>
<gene>
    <name evidence="21" type="ORF">CHIRRI_LOCUS1794</name>
</gene>
<dbReference type="SUPFAM" id="SSF52540">
    <property type="entry name" value="P-loop containing nucleoside triphosphate hydrolases"/>
    <property type="match status" value="1"/>
</dbReference>
<dbReference type="GO" id="GO:0005524">
    <property type="term" value="F:ATP binding"/>
    <property type="evidence" value="ECO:0007669"/>
    <property type="project" value="UniProtKB-KW"/>
</dbReference>
<dbReference type="InterPro" id="IPR002999">
    <property type="entry name" value="Tudor"/>
</dbReference>
<dbReference type="Gene3D" id="2.40.50.90">
    <property type="match status" value="1"/>
</dbReference>
<sequence length="1438" mass="165395">MAVNEKKSIYDALNDGAIDDFFNFREIRKVTNSAASSASSKTNKSAPKFKKSEIKTPRNASGTEYVKKYQNIIQQELTESFSGLDLTGLSSVIPLDDSALFDTLSIADELDPPHSEHRNDLPIYRYRDEIIRNVRSNPILMISGPTGCGKSTQVPQYIFDDCKARHQDAKILISQPRKIAAITLAQRVAHERGMTLGTVVGYQVGLNKCIDLTEESTEMTFCTTGVILQKLIKMKSCAQYTHIILDEVHERDLEIDFLLTILRRLNPIKTSTKVILMSATLDIDKFQNFWKIRSLELDDEFLYPPIIDLDGQARKYEIVERYLGDLRKLDVSPDIISREPGISHEMYSFAAQLILLILRLKDSKKRNILVFLPGLPEIERLQEEFRTNENLTNFRKFEPEIHILHSSLSMEEQKLVFINTDNTKIILATNIAESSITIPNVAFVIDFCLTKFLKTHSGSQMSSFVLGWASKNNCKQRAGRTGRVGRGTVFRLVFKDFYDRNLLEHSPPEILMAPLESIVVKIKEFDMGSPLEILASTIDPPDQSAIINAVLAIKEHGGMLIHDDIGNFDYHDGKLTFIGEIMAALPCDIRITKLIVLGYLFSVLDESIIIAAGLNFKAIFINSLTDKMGAYCRKMYWSDGTGSDCLATFNAYNYWFEHHRLKYFKSIEAERAWCIENGLDVKNLNEMRVWIAEVKKRLRYFKFENLPFPNQPRWSSKESILVLKVIMAGAFGVSNFFVTDTTIDMERDAFQILTDLDIFRTVYFRNMDRSNVGEIYKNQLKETFVLKGVCDENSKVNIIFDRVGSERVYVTFEDDHLLNKIDMGFGSGQITPEVYKAVKLCKLQGKVELLVMSSHESMNYALDHGYGECEQSQFQLHYPKIEHPEHWPYPTRSTSKMEGFITHVEHCNKFYFCPRVAYNTRIDLPDRRYESVLEDIKSLLKTAILDPVNIDQKIQPGQIIIYKKAKDILRAELIRYVRDDLVEIYVMDRGTNILVTPKYIYTFQKDIATNKLKTYPPRVFECKLKEIEPSCMQSFGNKWSGEAIEYFKANVLNKDAIIKVFSIVNDVVIVDLKTFDGKNSIYWNTKLVDENYAQECEESYGSKVNHEKRSYAFRILDKPQDPKIEFESVINKNYILRHKQDGPDKSKCDQIIKLVGPYSPLETNLRSISGDITGYVRVDASSINHVLLHDEILGLHSKFYVAADISLGEKNQNVKVRETTAMPNIPGLSVILALVFSPVAQLRRDKEKTRYISIITGLGLDEQYQKPYFHERDALQSLDFNLMEKDISDINRLRFAMSSMLYRDPFHELPNLNDRQREQLLKNIKESFLTIINKNHTVRDIQMGNDRFKWNVDQEDAIRIASRIGHGAIWDYISIPPLNEMPYIMKEKLIKHAQDLEDDTAMYSRECKLCGKPFNNPNEQKLHLISKMHKIRKQQLGI</sequence>
<evidence type="ECO:0000256" key="10">
    <source>
        <dbReference type="ARBA" id="ARBA00022806"/>
    </source>
</evidence>
<dbReference type="InterPro" id="IPR011545">
    <property type="entry name" value="DEAD/DEAH_box_helicase_dom"/>
</dbReference>
<dbReference type="PANTHER" id="PTHR18934:SF113">
    <property type="entry name" value="ATP-DEPENDENT RNA HELICASE TDRD9"/>
    <property type="match status" value="1"/>
</dbReference>
<dbReference type="InterPro" id="IPR027417">
    <property type="entry name" value="P-loop_NTPase"/>
</dbReference>
<keyword evidence="6" id="KW-0963">Cytoplasm</keyword>
<comment type="subcellular location">
    <subcellularLocation>
        <location evidence="1">Cytoplasm</location>
    </subcellularLocation>
</comment>
<dbReference type="GO" id="GO:0003724">
    <property type="term" value="F:RNA helicase activity"/>
    <property type="evidence" value="ECO:0007669"/>
    <property type="project" value="UniProtKB-EC"/>
</dbReference>
<protein>
    <recommendedName>
        <fullName evidence="4">Probable ATP-dependent RNA helicase spindle-E</fullName>
        <ecNumber evidence="3">3.6.4.13</ecNumber>
    </recommendedName>
</protein>
<evidence type="ECO:0000256" key="16">
    <source>
        <dbReference type="PROSITE-ProRule" id="PRU00042"/>
    </source>
</evidence>
<dbReference type="PROSITE" id="PS00028">
    <property type="entry name" value="ZINC_FINGER_C2H2_1"/>
    <property type="match status" value="1"/>
</dbReference>
<dbReference type="PROSITE" id="PS51192">
    <property type="entry name" value="HELICASE_ATP_BIND_1"/>
    <property type="match status" value="1"/>
</dbReference>
<dbReference type="GO" id="GO:0003723">
    <property type="term" value="F:RNA binding"/>
    <property type="evidence" value="ECO:0007669"/>
    <property type="project" value="TreeGrafter"/>
</dbReference>
<keyword evidence="9" id="KW-0378">Hydrolase</keyword>
<keyword evidence="8" id="KW-0221">Differentiation</keyword>
<keyword evidence="11" id="KW-0067">ATP-binding</keyword>
<evidence type="ECO:0000313" key="21">
    <source>
        <dbReference type="EMBL" id="CAG9798816.1"/>
    </source>
</evidence>
<accession>A0A9N9RL64</accession>
<evidence type="ECO:0000256" key="2">
    <source>
        <dbReference type="ARBA" id="ARBA00008792"/>
    </source>
</evidence>
<evidence type="ECO:0000256" key="6">
    <source>
        <dbReference type="ARBA" id="ARBA00022490"/>
    </source>
</evidence>
<evidence type="ECO:0000256" key="9">
    <source>
        <dbReference type="ARBA" id="ARBA00022801"/>
    </source>
</evidence>
<dbReference type="GO" id="GO:0030154">
    <property type="term" value="P:cell differentiation"/>
    <property type="evidence" value="ECO:0007669"/>
    <property type="project" value="UniProtKB-KW"/>
</dbReference>
<keyword evidence="22" id="KW-1185">Reference proteome</keyword>
<dbReference type="GO" id="GO:0008270">
    <property type="term" value="F:zinc ion binding"/>
    <property type="evidence" value="ECO:0007669"/>
    <property type="project" value="UniProtKB-KW"/>
</dbReference>
<dbReference type="CDD" id="cd18791">
    <property type="entry name" value="SF2_C_RHA"/>
    <property type="match status" value="1"/>
</dbReference>
<keyword evidence="16" id="KW-0862">Zinc</keyword>